<keyword evidence="2" id="KW-1185">Reference proteome</keyword>
<organism evidence="1 2">
    <name type="scientific">Rhizopogon vesiculosus</name>
    <dbReference type="NCBI Taxonomy" id="180088"/>
    <lineage>
        <taxon>Eukaryota</taxon>
        <taxon>Fungi</taxon>
        <taxon>Dikarya</taxon>
        <taxon>Basidiomycota</taxon>
        <taxon>Agaricomycotina</taxon>
        <taxon>Agaricomycetes</taxon>
        <taxon>Agaricomycetidae</taxon>
        <taxon>Boletales</taxon>
        <taxon>Suillineae</taxon>
        <taxon>Rhizopogonaceae</taxon>
        <taxon>Rhizopogon</taxon>
    </lineage>
</organism>
<accession>A0A1J8R8G7</accession>
<sequence length="359" mass="39973">MLTASNYRPELLLLSFISLQTLDMLVAIYAKAGFERVQKWVDDFLVIRLPDEFWTEEDFMTLTGHCGVPWSLEKLRHFAPTQHYIRFDWNLSAKTVSLPADKLQKTKELIASWLLGRASFMAKEAASLHGKLIHVGCIFPLIRPFLRSAAIFAASFWSHRAHLTPPTPLHMDLSWIQSLLHYLPNAIPIIDPTPLDIGWCGDASTSFGIGVIVGNNWSVWRWAPGFWVGPNCPFDIGWAEAVAVELEMRLALHLGIISPSAAHGNHYLIRSDNIGIVTVTNKGCSRSLKTNTILKHVYQLQAENQVHLQAIYVPTCSNIADALSWGDIATFIAGFPGISNPASVPLPPHLGDKLIPFLL</sequence>
<dbReference type="InterPro" id="IPR052055">
    <property type="entry name" value="Hepadnavirus_pol/RT"/>
</dbReference>
<comment type="caution">
    <text evidence="1">The sequence shown here is derived from an EMBL/GenBank/DDBJ whole genome shotgun (WGS) entry which is preliminary data.</text>
</comment>
<dbReference type="PANTHER" id="PTHR33050">
    <property type="entry name" value="REVERSE TRANSCRIPTASE DOMAIN-CONTAINING PROTEIN"/>
    <property type="match status" value="1"/>
</dbReference>
<evidence type="ECO:0000313" key="1">
    <source>
        <dbReference type="EMBL" id="OJA18034.1"/>
    </source>
</evidence>
<dbReference type="STRING" id="180088.A0A1J8R8G7"/>
<gene>
    <name evidence="1" type="ORF">AZE42_12281</name>
</gene>
<evidence type="ECO:0000313" key="2">
    <source>
        <dbReference type="Proteomes" id="UP000183567"/>
    </source>
</evidence>
<dbReference type="AlphaFoldDB" id="A0A1J8R8G7"/>
<proteinExistence type="predicted"/>
<evidence type="ECO:0008006" key="3">
    <source>
        <dbReference type="Google" id="ProtNLM"/>
    </source>
</evidence>
<reference evidence="1 2" key="1">
    <citation type="submission" date="2016-03" db="EMBL/GenBank/DDBJ databases">
        <title>Comparative genomics of the ectomycorrhizal sister species Rhizopogon vinicolor and Rhizopogon vesiculosus (Basidiomycota: Boletales) reveals a divergence of the mating type B locus.</title>
        <authorList>
            <person name="Mujic A.B."/>
            <person name="Kuo A."/>
            <person name="Tritt A."/>
            <person name="Lipzen A."/>
            <person name="Chen C."/>
            <person name="Johnson J."/>
            <person name="Sharma A."/>
            <person name="Barry K."/>
            <person name="Grigoriev I.V."/>
            <person name="Spatafora J.W."/>
        </authorList>
    </citation>
    <scope>NUCLEOTIDE SEQUENCE [LARGE SCALE GENOMIC DNA]</scope>
    <source>
        <strain evidence="1 2">AM-OR11-056</strain>
    </source>
</reference>
<dbReference type="EMBL" id="LVVM01001662">
    <property type="protein sequence ID" value="OJA18034.1"/>
    <property type="molecule type" value="Genomic_DNA"/>
</dbReference>
<dbReference type="PANTHER" id="PTHR33050:SF7">
    <property type="entry name" value="RIBONUCLEASE H"/>
    <property type="match status" value="1"/>
</dbReference>
<dbReference type="Proteomes" id="UP000183567">
    <property type="component" value="Unassembled WGS sequence"/>
</dbReference>
<dbReference type="OrthoDB" id="2506773at2759"/>
<protein>
    <recommendedName>
        <fullName evidence="3">RNase H type-1 domain-containing protein</fullName>
    </recommendedName>
</protein>
<name>A0A1J8R8G7_9AGAM</name>